<protein>
    <recommendedName>
        <fullName evidence="4">Glycosyltransferase RgtA/B/C/D-like domain-containing protein</fullName>
    </recommendedName>
</protein>
<name>A0A934K9J4_9BACT</name>
<feature type="transmembrane region" description="Helical" evidence="1">
    <location>
        <begin position="247"/>
        <end position="269"/>
    </location>
</feature>
<organism evidence="2 3">
    <name type="scientific">Candidatus Nephthysia bennettiae</name>
    <dbReference type="NCBI Taxonomy" id="3127016"/>
    <lineage>
        <taxon>Bacteria</taxon>
        <taxon>Bacillati</taxon>
        <taxon>Candidatus Dormiibacterota</taxon>
        <taxon>Candidatus Dormibacteria</taxon>
        <taxon>Candidatus Dormibacterales</taxon>
        <taxon>Candidatus Dormibacteraceae</taxon>
        <taxon>Candidatus Nephthysia</taxon>
    </lineage>
</organism>
<feature type="transmembrane region" description="Helical" evidence="1">
    <location>
        <begin position="113"/>
        <end position="134"/>
    </location>
</feature>
<dbReference type="RefSeq" id="WP_338202390.1">
    <property type="nucleotide sequence ID" value="NZ_JAEKNR010000136.1"/>
</dbReference>
<dbReference type="Proteomes" id="UP000612893">
    <property type="component" value="Unassembled WGS sequence"/>
</dbReference>
<keyword evidence="1" id="KW-0812">Transmembrane</keyword>
<proteinExistence type="predicted"/>
<sequence length="485" mass="53571">MTNRLVRPVLRSPHLGALVVATGLLFLVTAALHVSRAWPTGDEPHYLVISETLLKYHSLDVVKTYHNRDYLSFYNGTLNLSHTVTNDAGLRVPVHGIGGPILWLPLFAVAGRMGAVLFMVGVSLLVIVDIFRFLQERGISKTSAVAVAGLFAAATPFFAFAHLIFIDLLGAWAVIYVFRKILKEGELRNREILSASVLLGIQPWVHVKFVVVAALLLLFLLARIVADNRVMHVHAIAKAVLAHWKQVCWAVLPAAVLALGYEAFTHAIWHSFDPLLAYGQGDRTFPLTASPVRGFAGTFLDQEYGIFITAPILVLAIPGFVLAVRDRVRPLNLYFSVLAICYLSLFVARSDWEGGFTPPGRFILVLLPMFAYYIGYLLDRRSRPLAWPAFWAFGVVGTAYNLISLLSPSHGFSSGEGQNQTIVYIQELLLHRPLTQYLPSTVKEIDYTKLLVWVTIVAVVCALSLLKPPTPKQNLALPGVSLEDS</sequence>
<comment type="caution">
    <text evidence="2">The sequence shown here is derived from an EMBL/GenBank/DDBJ whole genome shotgun (WGS) entry which is preliminary data.</text>
</comment>
<keyword evidence="1" id="KW-1133">Transmembrane helix</keyword>
<feature type="transmembrane region" description="Helical" evidence="1">
    <location>
        <begin position="385"/>
        <end position="403"/>
    </location>
</feature>
<feature type="transmembrane region" description="Helical" evidence="1">
    <location>
        <begin position="447"/>
        <end position="466"/>
    </location>
</feature>
<reference evidence="2" key="1">
    <citation type="submission" date="2020-10" db="EMBL/GenBank/DDBJ databases">
        <title>Ca. Dormibacterota MAGs.</title>
        <authorList>
            <person name="Montgomery K."/>
        </authorList>
    </citation>
    <scope>NUCLEOTIDE SEQUENCE [LARGE SCALE GENOMIC DNA]</scope>
    <source>
        <strain evidence="2">SC8812_S17_10</strain>
    </source>
</reference>
<feature type="transmembrane region" description="Helical" evidence="1">
    <location>
        <begin position="331"/>
        <end position="348"/>
    </location>
</feature>
<evidence type="ECO:0000313" key="3">
    <source>
        <dbReference type="Proteomes" id="UP000612893"/>
    </source>
</evidence>
<evidence type="ECO:0000256" key="1">
    <source>
        <dbReference type="SAM" id="Phobius"/>
    </source>
</evidence>
<feature type="transmembrane region" description="Helical" evidence="1">
    <location>
        <begin position="360"/>
        <end position="378"/>
    </location>
</feature>
<feature type="transmembrane region" description="Helical" evidence="1">
    <location>
        <begin position="204"/>
        <end position="226"/>
    </location>
</feature>
<accession>A0A934K9J4</accession>
<evidence type="ECO:0000313" key="2">
    <source>
        <dbReference type="EMBL" id="MBJ7599041.1"/>
    </source>
</evidence>
<gene>
    <name evidence="2" type="ORF">JF922_13285</name>
</gene>
<feature type="transmembrane region" description="Helical" evidence="1">
    <location>
        <begin position="304"/>
        <end position="324"/>
    </location>
</feature>
<dbReference type="AlphaFoldDB" id="A0A934K9J4"/>
<evidence type="ECO:0008006" key="4">
    <source>
        <dbReference type="Google" id="ProtNLM"/>
    </source>
</evidence>
<keyword evidence="1" id="KW-0472">Membrane</keyword>
<keyword evidence="3" id="KW-1185">Reference proteome</keyword>
<feature type="transmembrane region" description="Helical" evidence="1">
    <location>
        <begin position="146"/>
        <end position="178"/>
    </location>
</feature>
<dbReference type="EMBL" id="JAEKNR010000136">
    <property type="protein sequence ID" value="MBJ7599041.1"/>
    <property type="molecule type" value="Genomic_DNA"/>
</dbReference>